<feature type="domain" description="CxC5 like cysteine cluster associated with KDZ" evidence="1">
    <location>
        <begin position="150"/>
        <end position="261"/>
    </location>
</feature>
<evidence type="ECO:0000259" key="1">
    <source>
        <dbReference type="Pfam" id="PF18718"/>
    </source>
</evidence>
<dbReference type="Pfam" id="PF18718">
    <property type="entry name" value="CxC5"/>
    <property type="match status" value="1"/>
</dbReference>
<keyword evidence="3" id="KW-1185">Reference proteome</keyword>
<gene>
    <name evidence="2" type="ORF">PACLA_8A014916</name>
</gene>
<dbReference type="InterPro" id="IPR041539">
    <property type="entry name" value="CxC5"/>
</dbReference>
<dbReference type="EMBL" id="CACRXK020000367">
    <property type="protein sequence ID" value="CAB3981248.1"/>
    <property type="molecule type" value="Genomic_DNA"/>
</dbReference>
<evidence type="ECO:0000313" key="3">
    <source>
        <dbReference type="Proteomes" id="UP001152795"/>
    </source>
</evidence>
<comment type="caution">
    <text evidence="2">The sequence shown here is derived from an EMBL/GenBank/DDBJ whole genome shotgun (WGS) entry which is preliminary data.</text>
</comment>
<name>A0A7D9DCK5_PARCT</name>
<sequence length="628" mass="71866">MSKKKRVAVSFDLESVKHRMREEDVYADGIRKHLDALRNVDIKRVASTLKEAEILQVLVCKLGVETLETLRKAAQHVPRNICRVVNEKSLRIDYIHKIFTLVSTNVNMAIQDVEFYVNIMESYCPSLFLTQDVDDKLLELTKSENMSFIKFLTPPVSACLRCGKSLTMRNYPAKVKLFSVNGPIPCSKITLECRDCSCAYGVCNFSNKEGTHLYPIDTKVNIVEVSNITYVDLKLYKWFPSLSNHCWVSFMGFAEAYNDIFEECISKYTVVFTGHRVEDSTNDDHEESTGKETIGILPGELSAKAIARCFWQKEVEEELASLGLRDKWVFGKEGGLLSGTLEMAMGMIDKIRSEQLYTHVCSTHCRSKGCGITLHYTSYDNIDACLDNFAEASYDINNDDVNASSFQGTSDFLSSNPGFVEDQSQIKETVCNKDTGGLKAYHSWSRGIFFIVSAGGHIEYWQPLYRSESPTQAFLVTILWLYRKFKDLKEHHSDEEIKEAMSSICLAYDNMCHMDNLRVSKSDLPLPEPFNEAWKLIAKVIDRLHLRNHVDAKCKELYDADKIVPPGFNTMACEQTFVWASRFKKVICAMPHTHQFFFLHRLVKYRNQYTEKCHRLQKAPVLPKLHVK</sequence>
<organism evidence="2 3">
    <name type="scientific">Paramuricea clavata</name>
    <name type="common">Red gorgonian</name>
    <name type="synonym">Violescent sea-whip</name>
    <dbReference type="NCBI Taxonomy" id="317549"/>
    <lineage>
        <taxon>Eukaryota</taxon>
        <taxon>Metazoa</taxon>
        <taxon>Cnidaria</taxon>
        <taxon>Anthozoa</taxon>
        <taxon>Octocorallia</taxon>
        <taxon>Malacalcyonacea</taxon>
        <taxon>Plexauridae</taxon>
        <taxon>Paramuricea</taxon>
    </lineage>
</organism>
<protein>
    <recommendedName>
        <fullName evidence="1">CxC5 like cysteine cluster associated with KDZ domain-containing protein</fullName>
    </recommendedName>
</protein>
<dbReference type="AlphaFoldDB" id="A0A7D9DCK5"/>
<proteinExistence type="predicted"/>
<dbReference type="OrthoDB" id="10011386at2759"/>
<dbReference type="Proteomes" id="UP001152795">
    <property type="component" value="Unassembled WGS sequence"/>
</dbReference>
<accession>A0A7D9DCK5</accession>
<evidence type="ECO:0000313" key="2">
    <source>
        <dbReference type="EMBL" id="CAB3981248.1"/>
    </source>
</evidence>
<reference evidence="2" key="1">
    <citation type="submission" date="2020-04" db="EMBL/GenBank/DDBJ databases">
        <authorList>
            <person name="Alioto T."/>
            <person name="Alioto T."/>
            <person name="Gomez Garrido J."/>
        </authorList>
    </citation>
    <scope>NUCLEOTIDE SEQUENCE</scope>
    <source>
        <strain evidence="2">A484AB</strain>
    </source>
</reference>